<dbReference type="EMBL" id="JBBMFM010000102">
    <property type="protein sequence ID" value="MEQ2427375.1"/>
    <property type="molecule type" value="Genomic_DNA"/>
</dbReference>
<dbReference type="PANTHER" id="PTHR42778">
    <property type="entry name" value="2-AMINOETHYLPHOSPHONATE--PYRUVATE TRANSAMINASE"/>
    <property type="match status" value="1"/>
</dbReference>
<comment type="caution">
    <text evidence="9">The sequence shown here is derived from an EMBL/GenBank/DDBJ whole genome shotgun (WGS) entry which is preliminary data.</text>
</comment>
<dbReference type="InterPro" id="IPR000192">
    <property type="entry name" value="Aminotrans_V_dom"/>
</dbReference>
<dbReference type="EC" id="2.6.1.37" evidence="7"/>
<organism evidence="9 10">
    <name type="scientific">Enterocloster hominis</name>
    <name type="common">ex Hitch et al. 2024</name>
    <dbReference type="NCBI Taxonomy" id="1917870"/>
    <lineage>
        <taxon>Bacteria</taxon>
        <taxon>Bacillati</taxon>
        <taxon>Bacillota</taxon>
        <taxon>Clostridia</taxon>
        <taxon>Lachnospirales</taxon>
        <taxon>Lachnospiraceae</taxon>
        <taxon>Enterocloster</taxon>
    </lineage>
</organism>
<name>A0ABV1DAG6_9FIRM</name>
<dbReference type="RefSeq" id="WP_008722521.1">
    <property type="nucleotide sequence ID" value="NZ_JBBMFM010000102.1"/>
</dbReference>
<comment type="cofactor">
    <cofactor evidence="1 7">
        <name>pyridoxal 5'-phosphate</name>
        <dbReference type="ChEBI" id="CHEBI:597326"/>
    </cofactor>
</comment>
<sequence>MMNYKLLTPGPLTTTDTVKKEMLFDHCTWDDDYKEITQEIRRKLLGLAHVGEPEYTCVLMQGSGTFGVESVLTSSAGPEDCLLIASNGAYGDRMADIAKHAGIPFIQYCEEYDRVPCADRIRELIQKNPEITHVSMVHSETTSGILNDIASVAKVVKEAGRVFIVDAMSSFGGVDIPVGDLGIDFIISSANKCIQGVPGFSFIICRRDELMKCNGKAPSLSLDLYSQWETMEKDGKWRFTSPTHTVLAFAQALREMEEEGGIEARSRRYAGNNRLLIEKLAELGIRPYIEGEYQGPIITTFFYPEDSSFSFEEMYRYIKERGYAIYPGKVTDADTFRIGNIGEIYEDDIIKLYGIIKEFLEDKENQENDREEQ</sequence>
<evidence type="ECO:0000256" key="3">
    <source>
        <dbReference type="ARBA" id="ARBA00022679"/>
    </source>
</evidence>
<dbReference type="InterPro" id="IPR015422">
    <property type="entry name" value="PyrdxlP-dep_Trfase_small"/>
</dbReference>
<dbReference type="PIRSF" id="PIRSF000524">
    <property type="entry name" value="SPT"/>
    <property type="match status" value="1"/>
</dbReference>
<evidence type="ECO:0000256" key="7">
    <source>
        <dbReference type="HAMAP-Rule" id="MF_01376"/>
    </source>
</evidence>
<evidence type="ECO:0000313" key="10">
    <source>
        <dbReference type="Proteomes" id="UP001454086"/>
    </source>
</evidence>
<keyword evidence="10" id="KW-1185">Reference proteome</keyword>
<dbReference type="InterPro" id="IPR015424">
    <property type="entry name" value="PyrdxlP-dep_Trfase"/>
</dbReference>
<dbReference type="GO" id="GO:0047304">
    <property type="term" value="F:2-aminoethylphosphonate-pyruvate transaminase activity"/>
    <property type="evidence" value="ECO:0007669"/>
    <property type="project" value="UniProtKB-EC"/>
</dbReference>
<dbReference type="Gene3D" id="3.40.640.10">
    <property type="entry name" value="Type I PLP-dependent aspartate aminotransferase-like (Major domain)"/>
    <property type="match status" value="1"/>
</dbReference>
<dbReference type="InterPro" id="IPR015421">
    <property type="entry name" value="PyrdxlP-dep_Trfase_major"/>
</dbReference>
<evidence type="ECO:0000256" key="6">
    <source>
        <dbReference type="ARBA" id="ARBA00049460"/>
    </source>
</evidence>
<feature type="modified residue" description="N6-(pyridoxal phosphate)lysine" evidence="7">
    <location>
        <position position="192"/>
    </location>
</feature>
<protein>
    <recommendedName>
        <fullName evidence="7">2-aminoethylphosphonate--pyruvate transaminase</fullName>
        <ecNumber evidence="7">2.6.1.37</ecNumber>
    </recommendedName>
    <alternativeName>
        <fullName evidence="7">2-aminoethylphosphonate aminotransferase</fullName>
    </alternativeName>
    <alternativeName>
        <fullName evidence="7">AEP transaminase</fullName>
        <shortName evidence="7">AEPT</shortName>
    </alternativeName>
</protein>
<evidence type="ECO:0000313" key="9">
    <source>
        <dbReference type="EMBL" id="MEQ2427375.1"/>
    </source>
</evidence>
<comment type="similarity">
    <text evidence="7">Belongs to the class-V pyridoxal-phosphate-dependent aminotransferase family. PhnW subfamily.</text>
</comment>
<dbReference type="NCBIfam" id="NF010006">
    <property type="entry name" value="PRK13479.1"/>
    <property type="match status" value="1"/>
</dbReference>
<evidence type="ECO:0000256" key="5">
    <source>
        <dbReference type="ARBA" id="ARBA00023317"/>
    </source>
</evidence>
<dbReference type="Gene3D" id="3.90.1150.10">
    <property type="entry name" value="Aspartate Aminotransferase, domain 1"/>
    <property type="match status" value="1"/>
</dbReference>
<dbReference type="HAMAP" id="MF_01376">
    <property type="entry name" value="PhnW_aminotrans_5"/>
    <property type="match status" value="1"/>
</dbReference>
<dbReference type="Proteomes" id="UP001454086">
    <property type="component" value="Unassembled WGS sequence"/>
</dbReference>
<dbReference type="NCBIfam" id="TIGR03301">
    <property type="entry name" value="PhnW-AepZ"/>
    <property type="match status" value="1"/>
</dbReference>
<evidence type="ECO:0000256" key="1">
    <source>
        <dbReference type="ARBA" id="ARBA00001933"/>
    </source>
</evidence>
<dbReference type="NCBIfam" id="TIGR02326">
    <property type="entry name" value="transamin_PhnW"/>
    <property type="match status" value="1"/>
</dbReference>
<comment type="function">
    <text evidence="7">Involved in phosphonate degradation.</text>
</comment>
<accession>A0ABV1DAG6</accession>
<evidence type="ECO:0000259" key="8">
    <source>
        <dbReference type="Pfam" id="PF00266"/>
    </source>
</evidence>
<keyword evidence="5 7" id="KW-0670">Pyruvate</keyword>
<proteinExistence type="inferred from homology"/>
<comment type="catalytic activity">
    <reaction evidence="6 7">
        <text>(2-aminoethyl)phosphonate + pyruvate = phosphonoacetaldehyde + L-alanine</text>
        <dbReference type="Rhea" id="RHEA:17021"/>
        <dbReference type="ChEBI" id="CHEBI:15361"/>
        <dbReference type="ChEBI" id="CHEBI:57418"/>
        <dbReference type="ChEBI" id="CHEBI:57972"/>
        <dbReference type="ChEBI" id="CHEBI:58383"/>
        <dbReference type="EC" id="2.6.1.37"/>
    </reaction>
</comment>
<evidence type="ECO:0000256" key="4">
    <source>
        <dbReference type="ARBA" id="ARBA00022898"/>
    </source>
</evidence>
<keyword evidence="4 7" id="KW-0663">Pyridoxal phosphate</keyword>
<dbReference type="SUPFAM" id="SSF53383">
    <property type="entry name" value="PLP-dependent transferases"/>
    <property type="match status" value="1"/>
</dbReference>
<keyword evidence="3 7" id="KW-0808">Transferase</keyword>
<evidence type="ECO:0000256" key="2">
    <source>
        <dbReference type="ARBA" id="ARBA00022576"/>
    </source>
</evidence>
<feature type="domain" description="Aminotransferase class V" evidence="8">
    <location>
        <begin position="35"/>
        <end position="290"/>
    </location>
</feature>
<comment type="subunit">
    <text evidence="7">Homodimer.</text>
</comment>
<dbReference type="Pfam" id="PF00266">
    <property type="entry name" value="Aminotran_5"/>
    <property type="match status" value="1"/>
</dbReference>
<keyword evidence="2 7" id="KW-0032">Aminotransferase</keyword>
<dbReference type="PANTHER" id="PTHR42778:SF1">
    <property type="entry name" value="2-AMINOETHYLPHOSPHONATE--PYRUVATE TRANSAMINASE"/>
    <property type="match status" value="1"/>
</dbReference>
<reference evidence="9 10" key="1">
    <citation type="submission" date="2024-03" db="EMBL/GenBank/DDBJ databases">
        <title>Human intestinal bacterial collection.</title>
        <authorList>
            <person name="Pauvert C."/>
            <person name="Hitch T.C.A."/>
            <person name="Clavel T."/>
        </authorList>
    </citation>
    <scope>NUCLEOTIDE SEQUENCE [LARGE SCALE GENOMIC DNA]</scope>
    <source>
        <strain evidence="9 10">CLA-SR-H021</strain>
    </source>
</reference>
<gene>
    <name evidence="7 9" type="primary">phnW</name>
    <name evidence="9" type="ORF">WMQ36_20625</name>
</gene>
<dbReference type="InterPro" id="IPR024169">
    <property type="entry name" value="SP_NH2Trfase/AEP_transaminase"/>
</dbReference>
<dbReference type="InterPro" id="IPR012703">
    <property type="entry name" value="NH2EtPonate_pyrv_transaminase"/>
</dbReference>